<proteinExistence type="predicted"/>
<name>W7TIX2_9STRA</name>
<accession>W7TIX2</accession>
<dbReference type="EMBL" id="AZIL01000543">
    <property type="protein sequence ID" value="EWM26955.1"/>
    <property type="molecule type" value="Genomic_DNA"/>
</dbReference>
<gene>
    <name evidence="1" type="ORF">Naga_100304g2</name>
</gene>
<dbReference type="AlphaFoldDB" id="W7TIX2"/>
<sequence length="180" mass="19038">MVCREPGGIGVLGALCPEAGNEGKQAYLLYLKARSPATAALSKGFALSFQRRNYWTLGIGEKRISLAQGRLASPTDGPLGASFPCSGTGASGGRSREIRMRGSECMLGLIKCDSLGGYNKGNIPYIGATVVVHTDGISASRSEIVPEATETKYHLFQNFGYEGRKNVKEAPVRGAIHGKS</sequence>
<evidence type="ECO:0000313" key="1">
    <source>
        <dbReference type="EMBL" id="EWM26955.1"/>
    </source>
</evidence>
<organism evidence="1 2">
    <name type="scientific">Nannochloropsis gaditana</name>
    <dbReference type="NCBI Taxonomy" id="72520"/>
    <lineage>
        <taxon>Eukaryota</taxon>
        <taxon>Sar</taxon>
        <taxon>Stramenopiles</taxon>
        <taxon>Ochrophyta</taxon>
        <taxon>Eustigmatophyceae</taxon>
        <taxon>Eustigmatales</taxon>
        <taxon>Monodopsidaceae</taxon>
        <taxon>Nannochloropsis</taxon>
    </lineage>
</organism>
<evidence type="ECO:0000313" key="2">
    <source>
        <dbReference type="Proteomes" id="UP000019335"/>
    </source>
</evidence>
<dbReference type="Proteomes" id="UP000019335">
    <property type="component" value="Chromosome 7"/>
</dbReference>
<comment type="caution">
    <text evidence="1">The sequence shown here is derived from an EMBL/GenBank/DDBJ whole genome shotgun (WGS) entry which is preliminary data.</text>
</comment>
<protein>
    <submittedName>
        <fullName evidence="1">Uncharacterized protein</fullName>
    </submittedName>
</protein>
<reference evidence="1 2" key="1">
    <citation type="journal article" date="2014" name="Mol. Plant">
        <title>Chromosome Scale Genome Assembly and Transcriptome Profiling of Nannochloropsis gaditana in Nitrogen Depletion.</title>
        <authorList>
            <person name="Corteggiani Carpinelli E."/>
            <person name="Telatin A."/>
            <person name="Vitulo N."/>
            <person name="Forcato C."/>
            <person name="D'Angelo M."/>
            <person name="Schiavon R."/>
            <person name="Vezzi A."/>
            <person name="Giacometti G.M."/>
            <person name="Morosinotto T."/>
            <person name="Valle G."/>
        </authorList>
    </citation>
    <scope>NUCLEOTIDE SEQUENCE [LARGE SCALE GENOMIC DNA]</scope>
    <source>
        <strain evidence="1 2">B-31</strain>
    </source>
</reference>
<keyword evidence="2" id="KW-1185">Reference proteome</keyword>